<feature type="compositionally biased region" description="Low complexity" evidence="6">
    <location>
        <begin position="52"/>
        <end position="66"/>
    </location>
</feature>
<dbReference type="PANTHER" id="PTHR39087:SF2">
    <property type="entry name" value="UPF0104 MEMBRANE PROTEIN MJ1595"/>
    <property type="match status" value="1"/>
</dbReference>
<feature type="transmembrane region" description="Helical" evidence="7">
    <location>
        <begin position="76"/>
        <end position="98"/>
    </location>
</feature>
<feature type="transmembrane region" description="Helical" evidence="7">
    <location>
        <begin position="274"/>
        <end position="297"/>
    </location>
</feature>
<dbReference type="Pfam" id="PF03706">
    <property type="entry name" value="LPG_synthase_TM"/>
    <property type="match status" value="1"/>
</dbReference>
<keyword evidence="4 7" id="KW-1133">Transmembrane helix</keyword>
<feature type="transmembrane region" description="Helical" evidence="7">
    <location>
        <begin position="227"/>
        <end position="246"/>
    </location>
</feature>
<evidence type="ECO:0000256" key="1">
    <source>
        <dbReference type="ARBA" id="ARBA00004651"/>
    </source>
</evidence>
<organism evidence="8 9">
    <name type="scientific">Actinomadura litoris</name>
    <dbReference type="NCBI Taxonomy" id="2678616"/>
    <lineage>
        <taxon>Bacteria</taxon>
        <taxon>Bacillati</taxon>
        <taxon>Actinomycetota</taxon>
        <taxon>Actinomycetes</taxon>
        <taxon>Streptosporangiales</taxon>
        <taxon>Thermomonosporaceae</taxon>
        <taxon>Actinomadura</taxon>
    </lineage>
</organism>
<dbReference type="PANTHER" id="PTHR39087">
    <property type="entry name" value="UPF0104 MEMBRANE PROTEIN MJ1595"/>
    <property type="match status" value="1"/>
</dbReference>
<feature type="transmembrane region" description="Helical" evidence="7">
    <location>
        <begin position="338"/>
        <end position="363"/>
    </location>
</feature>
<dbReference type="AlphaFoldDB" id="A0A7K1KWB6"/>
<dbReference type="InterPro" id="IPR022791">
    <property type="entry name" value="L-PG_synthase/AglD"/>
</dbReference>
<keyword evidence="2" id="KW-1003">Cell membrane</keyword>
<comment type="caution">
    <text evidence="8">The sequence shown here is derived from an EMBL/GenBank/DDBJ whole genome shotgun (WGS) entry which is preliminary data.</text>
</comment>
<sequence>MVPPRDRARPPTSHGAFPSPAAHGRTAVNRNTDNKGVETIAAPAGTPPAIPTAPTTPTTPTTRAASAARRSAIRRAAAGVLLAALATVAVLVFGTGPARPALTAVRHMRWGFLPVLVLLAALHYVVAAIALRGASGHRLPLYEATLTQFTAAAANRVTPGGLGAVAVNTRYLVCRGLPLPRAAVAVAVLQAAGLPADLLLMAAVLGAGGDDRMLDAARVHFARAAALVPPVPLLVGAGVLLPAAVLTGRRAARSALVGRAVEGFADLCRRPRDLAVTLGASATTTLILALAFALSVWAVPATGAGPGDVSALLAAYLVGAAAGSAVPSPGGVGSTEAALVAALAALGIPAGPALQAVLLFRAITFWAPVPVGLATCRTLRR</sequence>
<gene>
    <name evidence="8" type="ORF">GNZ18_07705</name>
</gene>
<keyword evidence="5 7" id="KW-0472">Membrane</keyword>
<feature type="region of interest" description="Disordered" evidence="6">
    <location>
        <begin position="1"/>
        <end position="66"/>
    </location>
</feature>
<evidence type="ECO:0000313" key="8">
    <source>
        <dbReference type="EMBL" id="MUN36484.1"/>
    </source>
</evidence>
<evidence type="ECO:0000256" key="3">
    <source>
        <dbReference type="ARBA" id="ARBA00022692"/>
    </source>
</evidence>
<dbReference type="Proteomes" id="UP000432015">
    <property type="component" value="Unassembled WGS sequence"/>
</dbReference>
<evidence type="ECO:0000256" key="5">
    <source>
        <dbReference type="ARBA" id="ARBA00023136"/>
    </source>
</evidence>
<keyword evidence="9" id="KW-1185">Reference proteome</keyword>
<evidence type="ECO:0000256" key="6">
    <source>
        <dbReference type="SAM" id="MobiDB-lite"/>
    </source>
</evidence>
<evidence type="ECO:0000313" key="9">
    <source>
        <dbReference type="Proteomes" id="UP000432015"/>
    </source>
</evidence>
<evidence type="ECO:0000256" key="2">
    <source>
        <dbReference type="ARBA" id="ARBA00022475"/>
    </source>
</evidence>
<protein>
    <recommendedName>
        <fullName evidence="10">Flippase-like domain-containing protein</fullName>
    </recommendedName>
</protein>
<feature type="transmembrane region" description="Helical" evidence="7">
    <location>
        <begin position="309"/>
        <end position="326"/>
    </location>
</feature>
<accession>A0A7K1KWB6</accession>
<comment type="subcellular location">
    <subcellularLocation>
        <location evidence="1">Cell membrane</location>
        <topology evidence="1">Multi-pass membrane protein</topology>
    </subcellularLocation>
</comment>
<reference evidence="8 9" key="1">
    <citation type="submission" date="2019-11" db="EMBL/GenBank/DDBJ databases">
        <authorList>
            <person name="Cao P."/>
        </authorList>
    </citation>
    <scope>NUCLEOTIDE SEQUENCE [LARGE SCALE GENOMIC DNA]</scope>
    <source>
        <strain evidence="8 9">NEAU-AAG5</strain>
    </source>
</reference>
<dbReference type="EMBL" id="WOFH01000002">
    <property type="protein sequence ID" value="MUN36484.1"/>
    <property type="molecule type" value="Genomic_DNA"/>
</dbReference>
<evidence type="ECO:0000256" key="7">
    <source>
        <dbReference type="SAM" id="Phobius"/>
    </source>
</evidence>
<keyword evidence="3 7" id="KW-0812">Transmembrane</keyword>
<proteinExistence type="predicted"/>
<feature type="transmembrane region" description="Helical" evidence="7">
    <location>
        <begin position="182"/>
        <end position="207"/>
    </location>
</feature>
<feature type="transmembrane region" description="Helical" evidence="7">
    <location>
        <begin position="110"/>
        <end position="131"/>
    </location>
</feature>
<evidence type="ECO:0008006" key="10">
    <source>
        <dbReference type="Google" id="ProtNLM"/>
    </source>
</evidence>
<evidence type="ECO:0000256" key="4">
    <source>
        <dbReference type="ARBA" id="ARBA00022989"/>
    </source>
</evidence>
<dbReference type="GO" id="GO:0005886">
    <property type="term" value="C:plasma membrane"/>
    <property type="evidence" value="ECO:0007669"/>
    <property type="project" value="UniProtKB-SubCell"/>
</dbReference>
<name>A0A7K1KWB6_9ACTN</name>